<dbReference type="Pfam" id="PF01638">
    <property type="entry name" value="HxlR"/>
    <property type="match status" value="1"/>
</dbReference>
<comment type="caution">
    <text evidence="5">The sequence shown here is derived from an EMBL/GenBank/DDBJ whole genome shotgun (WGS) entry which is preliminary data.</text>
</comment>
<dbReference type="InterPro" id="IPR036388">
    <property type="entry name" value="WH-like_DNA-bd_sf"/>
</dbReference>
<evidence type="ECO:0000256" key="2">
    <source>
        <dbReference type="ARBA" id="ARBA00023125"/>
    </source>
</evidence>
<dbReference type="InterPro" id="IPR036390">
    <property type="entry name" value="WH_DNA-bd_sf"/>
</dbReference>
<name>A0A2A5QPL6_9EURY</name>
<dbReference type="Gene3D" id="1.10.10.10">
    <property type="entry name" value="Winged helix-like DNA-binding domain superfamily/Winged helix DNA-binding domain"/>
    <property type="match status" value="1"/>
</dbReference>
<dbReference type="EMBL" id="NXNI01000002">
    <property type="protein sequence ID" value="PCR88791.1"/>
    <property type="molecule type" value="Genomic_DNA"/>
</dbReference>
<dbReference type="SMART" id="SM00418">
    <property type="entry name" value="HTH_ARSR"/>
    <property type="match status" value="1"/>
</dbReference>
<feature type="domain" description="HTH hxlR-type" evidence="4">
    <location>
        <begin position="24"/>
        <end position="121"/>
    </location>
</feature>
<evidence type="ECO:0000256" key="3">
    <source>
        <dbReference type="ARBA" id="ARBA00023163"/>
    </source>
</evidence>
<evidence type="ECO:0000259" key="4">
    <source>
        <dbReference type="PROSITE" id="PS51118"/>
    </source>
</evidence>
<dbReference type="PANTHER" id="PTHR33204:SF18">
    <property type="entry name" value="TRANSCRIPTIONAL REGULATORY PROTEIN"/>
    <property type="match status" value="1"/>
</dbReference>
<evidence type="ECO:0000313" key="5">
    <source>
        <dbReference type="EMBL" id="PCR88791.1"/>
    </source>
</evidence>
<dbReference type="PROSITE" id="PS51118">
    <property type="entry name" value="HTH_HXLR"/>
    <property type="match status" value="1"/>
</dbReference>
<reference evidence="5 6" key="1">
    <citation type="submission" date="2017-09" db="EMBL/GenBank/DDBJ databases">
        <title>Genome sequences of Natrinema ejinorence JCM 13890T.</title>
        <authorList>
            <person name="Roh S.W."/>
            <person name="Kim Y.B."/>
            <person name="Kim J.Y."/>
        </authorList>
    </citation>
    <scope>NUCLEOTIDE SEQUENCE [LARGE SCALE GENOMIC DNA]</scope>
    <source>
        <strain evidence="5 6">JCM 13890</strain>
    </source>
</reference>
<dbReference type="AlphaFoldDB" id="A0A2A5QPL6"/>
<protein>
    <submittedName>
        <fullName evidence="5">Transcriptional regulator</fullName>
    </submittedName>
</protein>
<gene>
    <name evidence="5" type="ORF">CP557_20110</name>
</gene>
<dbReference type="Proteomes" id="UP000219689">
    <property type="component" value="Unassembled WGS sequence"/>
</dbReference>
<dbReference type="GO" id="GO:0003700">
    <property type="term" value="F:DNA-binding transcription factor activity"/>
    <property type="evidence" value="ECO:0007669"/>
    <property type="project" value="InterPro"/>
</dbReference>
<dbReference type="InterPro" id="IPR001845">
    <property type="entry name" value="HTH_ArsR_DNA-bd_dom"/>
</dbReference>
<sequence>MVPESDEDIDENLREVRELTPNACAGVQSLDQFGTKWRLRILYNLFDGDHRFNELKRASGASSYTLSRVLESLGEDGIVDRRVEEGPPVETHYSLTEKGAALEPVFDAIDEWNADWVGETDTEPTRTPDV</sequence>
<dbReference type="RefSeq" id="WP_097381810.1">
    <property type="nucleotide sequence ID" value="NZ_NXNI01000002.1"/>
</dbReference>
<organism evidence="5 6">
    <name type="scientific">Natrinema ejinorense</name>
    <dbReference type="NCBI Taxonomy" id="373386"/>
    <lineage>
        <taxon>Archaea</taxon>
        <taxon>Methanobacteriati</taxon>
        <taxon>Methanobacteriota</taxon>
        <taxon>Stenosarchaea group</taxon>
        <taxon>Halobacteria</taxon>
        <taxon>Halobacteriales</taxon>
        <taxon>Natrialbaceae</taxon>
        <taxon>Natrinema</taxon>
    </lineage>
</organism>
<keyword evidence="1" id="KW-0805">Transcription regulation</keyword>
<dbReference type="SUPFAM" id="SSF46785">
    <property type="entry name" value="Winged helix' DNA-binding domain"/>
    <property type="match status" value="1"/>
</dbReference>
<keyword evidence="6" id="KW-1185">Reference proteome</keyword>
<dbReference type="InterPro" id="IPR011991">
    <property type="entry name" value="ArsR-like_HTH"/>
</dbReference>
<evidence type="ECO:0000256" key="1">
    <source>
        <dbReference type="ARBA" id="ARBA00023015"/>
    </source>
</evidence>
<dbReference type="InterPro" id="IPR002577">
    <property type="entry name" value="HTH_HxlR"/>
</dbReference>
<proteinExistence type="predicted"/>
<keyword evidence="2" id="KW-0238">DNA-binding</keyword>
<dbReference type="OrthoDB" id="147589at2157"/>
<keyword evidence="3" id="KW-0804">Transcription</keyword>
<evidence type="ECO:0000313" key="6">
    <source>
        <dbReference type="Proteomes" id="UP000219689"/>
    </source>
</evidence>
<dbReference type="CDD" id="cd00090">
    <property type="entry name" value="HTH_ARSR"/>
    <property type="match status" value="1"/>
</dbReference>
<dbReference type="GO" id="GO:0003677">
    <property type="term" value="F:DNA binding"/>
    <property type="evidence" value="ECO:0007669"/>
    <property type="project" value="UniProtKB-KW"/>
</dbReference>
<accession>A0A2A5QPL6</accession>
<dbReference type="PANTHER" id="PTHR33204">
    <property type="entry name" value="TRANSCRIPTIONAL REGULATOR, MARR FAMILY"/>
    <property type="match status" value="1"/>
</dbReference>